<proteinExistence type="predicted"/>
<dbReference type="EMBL" id="RKMZ01000008">
    <property type="protein sequence ID" value="ROX30570.1"/>
    <property type="molecule type" value="Genomic_DNA"/>
</dbReference>
<protein>
    <submittedName>
        <fullName evidence="2">Uncharacterized protein</fullName>
    </submittedName>
</protein>
<dbReference type="Proteomes" id="UP000305511">
    <property type="component" value="Unassembled WGS sequence"/>
</dbReference>
<reference evidence="4 8" key="2">
    <citation type="submission" date="2019-02" db="EMBL/GenBank/DDBJ databases">
        <title>Bacteria dissemination in different level of health care in South Africa: the effectiveness of infections prevention and control.</title>
        <authorList>
            <person name="Shobo C."/>
            <person name="Amoako D.G."/>
            <person name="Allam M."/>
            <person name="Ismail A."/>
            <person name="Bester L.A."/>
            <person name="Essack S.Y."/>
        </authorList>
    </citation>
    <scope>NUCLEOTIDE SEQUENCE [LARGE SCALE GENOMIC DNA]</scope>
    <source>
        <strain evidence="4 8">2SIL2</strain>
    </source>
</reference>
<evidence type="ECO:0000313" key="4">
    <source>
        <dbReference type="EMBL" id="TKK53522.1"/>
    </source>
</evidence>
<evidence type="ECO:0000313" key="8">
    <source>
        <dbReference type="Proteomes" id="UP000305511"/>
    </source>
</evidence>
<reference evidence="5 6" key="1">
    <citation type="submission" date="2018-10" db="EMBL/GenBank/DDBJ databases">
        <title>Genotypes and phenotypes of Enterococci isolated from broiler chickens.</title>
        <authorList>
            <person name="Muhammad A.R."/>
            <person name="Diarra M.S."/>
        </authorList>
    </citation>
    <scope>NUCLEOTIDE SEQUENCE [LARGE SCALE GENOMIC DNA]</scope>
    <source>
        <strain evidence="1 6">LIT2 A36'</strain>
        <strain evidence="2 5">P7 C A21</strain>
    </source>
</reference>
<dbReference type="Proteomes" id="UP000275941">
    <property type="component" value="Unassembled WGS sequence"/>
</dbReference>
<evidence type="ECO:0000313" key="6">
    <source>
        <dbReference type="Proteomes" id="UP000281488"/>
    </source>
</evidence>
<name>A0A3N3PS20_ENTFL</name>
<dbReference type="EMBL" id="SIYF01000863">
    <property type="protein sequence ID" value="TKK53522.1"/>
    <property type="molecule type" value="Genomic_DNA"/>
</dbReference>
<evidence type="ECO:0000313" key="2">
    <source>
        <dbReference type="EMBL" id="ROY53533.1"/>
    </source>
</evidence>
<organism evidence="2 5">
    <name type="scientific">Enterococcus faecalis</name>
    <name type="common">Streptococcus faecalis</name>
    <dbReference type="NCBI Taxonomy" id="1351"/>
    <lineage>
        <taxon>Bacteria</taxon>
        <taxon>Bacillati</taxon>
        <taxon>Bacillota</taxon>
        <taxon>Bacilli</taxon>
        <taxon>Lactobacillales</taxon>
        <taxon>Enterococcaceae</taxon>
        <taxon>Enterococcus</taxon>
    </lineage>
</organism>
<evidence type="ECO:0000313" key="3">
    <source>
        <dbReference type="EMBL" id="RYU30924.1"/>
    </source>
</evidence>
<comment type="caution">
    <text evidence="2">The sequence shown here is derived from an EMBL/GenBank/DDBJ whole genome shotgun (WGS) entry which is preliminary data.</text>
</comment>
<accession>A0A3N3PS20</accession>
<evidence type="ECO:0000313" key="1">
    <source>
        <dbReference type="EMBL" id="ROX30570.1"/>
    </source>
</evidence>
<dbReference type="Proteomes" id="UP000281488">
    <property type="component" value="Unassembled WGS sequence"/>
</dbReference>
<gene>
    <name evidence="1" type="ORF">EGW16_13245</name>
    <name evidence="2" type="ORF">EGW70_01945</name>
    <name evidence="3" type="ORF">EU507_12910</name>
    <name evidence="4" type="ORF">EY666_20385</name>
</gene>
<dbReference type="EMBL" id="RKOR01000003">
    <property type="protein sequence ID" value="ROY53533.1"/>
    <property type="molecule type" value="Genomic_DNA"/>
</dbReference>
<reference evidence="3 7" key="3">
    <citation type="submission" date="2019-02" db="EMBL/GenBank/DDBJ databases">
        <title>From farm to fork: dissemination of Tn554::fexA-optrA in linezolid-resistant Enterococcus faecalis clones from chicken feces and meat in Tunisia.</title>
        <authorList>
            <person name="Tedim A.P."/>
            <person name="Elghaieb H."/>
            <person name="Abbassi M.S."/>
            <person name="Novais C."/>
            <person name="Hassen A."/>
            <person name="Peixe L."/>
            <person name="Freitas A.R."/>
        </authorList>
    </citation>
    <scope>NUCLEOTIDE SEQUENCE [LARGE SCALE GENOMIC DNA]</scope>
    <source>
        <strain evidence="3 7">728T</strain>
    </source>
</reference>
<dbReference type="EMBL" id="SEWT01000009">
    <property type="protein sequence ID" value="RYU30924.1"/>
    <property type="molecule type" value="Genomic_DNA"/>
</dbReference>
<dbReference type="AlphaFoldDB" id="A0A3N3PS20"/>
<sequence length="72" mass="8465">MICFCCAWSQWKHIVLIGGEKMKKTVRLLLVGYVEWTVEERYQSCLGNNIVSIRQLFKKVQAPITYRNTTKI</sequence>
<evidence type="ECO:0000313" key="5">
    <source>
        <dbReference type="Proteomes" id="UP000275941"/>
    </source>
</evidence>
<evidence type="ECO:0000313" key="7">
    <source>
        <dbReference type="Proteomes" id="UP000292223"/>
    </source>
</evidence>
<dbReference type="Proteomes" id="UP000292223">
    <property type="component" value="Unassembled WGS sequence"/>
</dbReference>